<protein>
    <submittedName>
        <fullName evidence="1">Cyclic nucleotide-gated ion channel 2</fullName>
    </submittedName>
</protein>
<evidence type="ECO:0000313" key="2">
    <source>
        <dbReference type="Proteomes" id="UP000251960"/>
    </source>
</evidence>
<gene>
    <name evidence="1" type="primary">CNGC2_8</name>
    <name evidence="1" type="ORF">Zm00014a_005462</name>
</gene>
<dbReference type="EMBL" id="NCVQ01000003">
    <property type="protein sequence ID" value="PWZ41199.1"/>
    <property type="molecule type" value="Genomic_DNA"/>
</dbReference>
<comment type="caution">
    <text evidence="1">The sequence shown here is derived from an EMBL/GenBank/DDBJ whole genome shotgun (WGS) entry which is preliminary data.</text>
</comment>
<organism evidence="1 2">
    <name type="scientific">Zea mays</name>
    <name type="common">Maize</name>
    <dbReference type="NCBI Taxonomy" id="4577"/>
    <lineage>
        <taxon>Eukaryota</taxon>
        <taxon>Viridiplantae</taxon>
        <taxon>Streptophyta</taxon>
        <taxon>Embryophyta</taxon>
        <taxon>Tracheophyta</taxon>
        <taxon>Spermatophyta</taxon>
        <taxon>Magnoliopsida</taxon>
        <taxon>Liliopsida</taxon>
        <taxon>Poales</taxon>
        <taxon>Poaceae</taxon>
        <taxon>PACMAD clade</taxon>
        <taxon>Panicoideae</taxon>
        <taxon>Andropogonodae</taxon>
        <taxon>Andropogoneae</taxon>
        <taxon>Tripsacinae</taxon>
        <taxon>Zea</taxon>
    </lineage>
</organism>
<evidence type="ECO:0000313" key="1">
    <source>
        <dbReference type="EMBL" id="PWZ41199.1"/>
    </source>
</evidence>
<accession>A0A3L6G244</accession>
<dbReference type="Proteomes" id="UP000251960">
    <property type="component" value="Chromosome 2"/>
</dbReference>
<name>A0A3L6G244_MAIZE</name>
<dbReference type="AlphaFoldDB" id="A0A3L6G244"/>
<proteinExistence type="predicted"/>
<reference evidence="1 2" key="1">
    <citation type="journal article" date="2018" name="Nat. Genet.">
        <title>Extensive intraspecific gene order and gene structural variations between Mo17 and other maize genomes.</title>
        <authorList>
            <person name="Sun S."/>
            <person name="Zhou Y."/>
            <person name="Chen J."/>
            <person name="Shi J."/>
            <person name="Zhao H."/>
            <person name="Zhao H."/>
            <person name="Song W."/>
            <person name="Zhang M."/>
            <person name="Cui Y."/>
            <person name="Dong X."/>
            <person name="Liu H."/>
            <person name="Ma X."/>
            <person name="Jiao Y."/>
            <person name="Wang B."/>
            <person name="Wei X."/>
            <person name="Stein J.C."/>
            <person name="Glaubitz J.C."/>
            <person name="Lu F."/>
            <person name="Yu G."/>
            <person name="Liang C."/>
            <person name="Fengler K."/>
            <person name="Li B."/>
            <person name="Rafalski A."/>
            <person name="Schnable P.S."/>
            <person name="Ware D.H."/>
            <person name="Buckler E.S."/>
            <person name="Lai J."/>
        </authorList>
    </citation>
    <scope>NUCLEOTIDE SEQUENCE [LARGE SCALE GENOMIC DNA]</scope>
    <source>
        <strain evidence="2">cv. Missouri 17</strain>
        <tissue evidence="1">Seedling</tissue>
    </source>
</reference>
<sequence length="76" mass="8637">MDFGLASAVTTLWTCTDVTHLAHVLLQFRLAWCGKLIRYARAVAVHYVCSVKGLCFDLFIIRGGNRAFNACWRRTM</sequence>